<accession>J2K0Y1</accession>
<comment type="caution">
    <text evidence="2">The sequence shown here is derived from an EMBL/GenBank/DDBJ whole genome shotgun (WGS) entry which is preliminary data.</text>
</comment>
<dbReference type="eggNOG" id="COG1813">
    <property type="taxonomic scope" value="Bacteria"/>
</dbReference>
<dbReference type="InterPro" id="IPR043917">
    <property type="entry name" value="DUF5753"/>
</dbReference>
<dbReference type="CDD" id="cd00093">
    <property type="entry name" value="HTH_XRE"/>
    <property type="match status" value="1"/>
</dbReference>
<dbReference type="PATRIC" id="fig|1160718.3.peg.3027"/>
<dbReference type="Gene3D" id="1.10.260.40">
    <property type="entry name" value="lambda repressor-like DNA-binding domains"/>
    <property type="match status" value="1"/>
</dbReference>
<organism evidence="2">
    <name type="scientific">Streptomyces auratus AGR0001</name>
    <dbReference type="NCBI Taxonomy" id="1160718"/>
    <lineage>
        <taxon>Bacteria</taxon>
        <taxon>Bacillati</taxon>
        <taxon>Actinomycetota</taxon>
        <taxon>Actinomycetes</taxon>
        <taxon>Kitasatosporales</taxon>
        <taxon>Streptomycetaceae</taxon>
        <taxon>Streptomyces</taxon>
    </lineage>
</organism>
<dbReference type="AlphaFoldDB" id="J2K0Y1"/>
<dbReference type="Pfam" id="PF19054">
    <property type="entry name" value="DUF5753"/>
    <property type="match status" value="1"/>
</dbReference>
<evidence type="ECO:0000259" key="1">
    <source>
        <dbReference type="PROSITE" id="PS50943"/>
    </source>
</evidence>
<dbReference type="Pfam" id="PF13560">
    <property type="entry name" value="HTH_31"/>
    <property type="match status" value="1"/>
</dbReference>
<reference evidence="2" key="1">
    <citation type="journal article" date="2012" name="J. Bacteriol.">
        <title>Genome Sequence of Streptomyces auratus Strain AGR0001, a Phoslactomycin-Producing Actinomycete.</title>
        <authorList>
            <person name="Han X."/>
            <person name="Li M."/>
            <person name="Ding Z."/>
            <person name="Zhao J."/>
            <person name="Ji K."/>
            <person name="Wen M."/>
            <person name="Lu T."/>
        </authorList>
    </citation>
    <scope>NUCLEOTIDE SEQUENCE [LARGE SCALE GENOMIC DNA]</scope>
    <source>
        <strain evidence="2">AGR0001</strain>
    </source>
</reference>
<dbReference type="HOGENOM" id="CLU_055817_1_3_11"/>
<gene>
    <name evidence="2" type="ORF">SU9_14962</name>
</gene>
<protein>
    <submittedName>
        <fullName evidence="2">XRE family transcriptional regulator</fullName>
    </submittedName>
</protein>
<dbReference type="InterPro" id="IPR001387">
    <property type="entry name" value="Cro/C1-type_HTH"/>
</dbReference>
<sequence>MRRKSGRSLAQLADETNYDRTYLHRLETGERLSKLPVMETLDRVYGTGELLVRLWKLARLDAFKDKYRLFMQLEAKATIMQKYATVVPGLLQTEDFARVALSSSPTPISPEELEESIAARLGRQELLHRTPPPDVRIILDESALRRPAPDRKIWHEQLTRIVEVADAPHMTIQMIPFSAGLHGLMGGSLSLLWMADGSGVAYLEGNNSGDLIEDPGEVARYRLAYDRLRDAALSPPDSAAFMRQLVEDSRP</sequence>
<dbReference type="EMBL" id="AJGV01000093">
    <property type="protein sequence ID" value="EJJ06065.1"/>
    <property type="molecule type" value="Genomic_DNA"/>
</dbReference>
<evidence type="ECO:0000313" key="2">
    <source>
        <dbReference type="EMBL" id="EJJ06065.1"/>
    </source>
</evidence>
<dbReference type="STRING" id="1160718.SU9_14962"/>
<dbReference type="GO" id="GO:0003677">
    <property type="term" value="F:DNA binding"/>
    <property type="evidence" value="ECO:0007669"/>
    <property type="project" value="InterPro"/>
</dbReference>
<dbReference type="InterPro" id="IPR010982">
    <property type="entry name" value="Lambda_DNA-bd_dom_sf"/>
</dbReference>
<dbReference type="PROSITE" id="PS50943">
    <property type="entry name" value="HTH_CROC1"/>
    <property type="match status" value="1"/>
</dbReference>
<proteinExistence type="predicted"/>
<dbReference type="SUPFAM" id="SSF47413">
    <property type="entry name" value="lambda repressor-like DNA-binding domains"/>
    <property type="match status" value="1"/>
</dbReference>
<feature type="domain" description="HTH cro/C1-type" evidence="1">
    <location>
        <begin position="1"/>
        <end position="50"/>
    </location>
</feature>
<name>J2K0Y1_9ACTN</name>